<dbReference type="CDD" id="cd19961">
    <property type="entry name" value="EcYidC-like_peri"/>
    <property type="match status" value="1"/>
</dbReference>
<evidence type="ECO:0000256" key="7">
    <source>
        <dbReference type="ARBA" id="ARBA00022927"/>
    </source>
</evidence>
<feature type="domain" description="Membrane insertase YidC N-terminal" evidence="15">
    <location>
        <begin position="91"/>
        <end position="376"/>
    </location>
</feature>
<keyword evidence="10 13" id="KW-0143">Chaperone</keyword>
<dbReference type="CDD" id="cd20070">
    <property type="entry name" value="5TM_YidC_Alb3"/>
    <property type="match status" value="1"/>
</dbReference>
<evidence type="ECO:0000256" key="4">
    <source>
        <dbReference type="ARBA" id="ARBA00022448"/>
    </source>
</evidence>
<evidence type="ECO:0000256" key="13">
    <source>
        <dbReference type="HAMAP-Rule" id="MF_01810"/>
    </source>
</evidence>
<keyword evidence="6 13" id="KW-0812">Transmembrane</keyword>
<evidence type="ECO:0000256" key="5">
    <source>
        <dbReference type="ARBA" id="ARBA00022475"/>
    </source>
</evidence>
<proteinExistence type="inferred from homology"/>
<evidence type="ECO:0000256" key="6">
    <source>
        <dbReference type="ARBA" id="ARBA00022692"/>
    </source>
</evidence>
<keyword evidence="9 13" id="KW-0472">Membrane</keyword>
<dbReference type="Pfam" id="PF02096">
    <property type="entry name" value="60KD_IMP"/>
    <property type="match status" value="1"/>
</dbReference>
<comment type="caution">
    <text evidence="16">The sequence shown here is derived from an EMBL/GenBank/DDBJ whole genome shotgun (WGS) entry which is preliminary data.</text>
</comment>
<evidence type="ECO:0000256" key="9">
    <source>
        <dbReference type="ARBA" id="ARBA00023136"/>
    </source>
</evidence>
<reference evidence="17" key="1">
    <citation type="journal article" date="2019" name="Int. J. Syst. Evol. Microbiol.">
        <title>The Global Catalogue of Microorganisms (GCM) 10K type strain sequencing project: providing services to taxonomists for standard genome sequencing and annotation.</title>
        <authorList>
            <consortium name="The Broad Institute Genomics Platform"/>
            <consortium name="The Broad Institute Genome Sequencing Center for Infectious Disease"/>
            <person name="Wu L."/>
            <person name="Ma J."/>
        </authorList>
    </citation>
    <scope>NUCLEOTIDE SEQUENCE [LARGE SCALE GENOMIC DNA]</scope>
    <source>
        <strain evidence="17">CGMCC 1.8985</strain>
    </source>
</reference>
<evidence type="ECO:0000259" key="14">
    <source>
        <dbReference type="Pfam" id="PF02096"/>
    </source>
</evidence>
<organism evidence="16 17">
    <name type="scientific">Luteimonas terricola</name>
    <dbReference type="NCBI Taxonomy" id="645597"/>
    <lineage>
        <taxon>Bacteria</taxon>
        <taxon>Pseudomonadati</taxon>
        <taxon>Pseudomonadota</taxon>
        <taxon>Gammaproteobacteria</taxon>
        <taxon>Lysobacterales</taxon>
        <taxon>Lysobacteraceae</taxon>
        <taxon>Luteimonas</taxon>
    </lineage>
</organism>
<dbReference type="EMBL" id="BMME01000001">
    <property type="protein sequence ID" value="GGJ95518.1"/>
    <property type="molecule type" value="Genomic_DNA"/>
</dbReference>
<evidence type="ECO:0000313" key="17">
    <source>
        <dbReference type="Proteomes" id="UP000599009"/>
    </source>
</evidence>
<comment type="subcellular location">
    <subcellularLocation>
        <location evidence="1">Cell inner membrane</location>
        <topology evidence="1">Multi-pass membrane protein</topology>
    </subcellularLocation>
    <subcellularLocation>
        <location evidence="13">Cell membrane</location>
        <topology evidence="13">Multi-pass membrane protein</topology>
    </subcellularLocation>
</comment>
<keyword evidence="7 13" id="KW-0653">Protein transport</keyword>
<sequence length="582" mass="63828">MNQTRTFLIFAWLMVATLLWMEWGKEQRAPQPDAVAAAAAADPAAAIPGAPAPSGVDAPGTVPGAVPQAPAVAAVPGVAAPTAPAASAGLVRVRTDVLDLALRGGAVARADLLLFPQTRAEDSPPVRLFDDTPASFYAAQSGWVSASSVAPSHEAGFVPESPGTDYVLAADADTLEVPFVWHGPEGVSIRRSYVLTRGSYAIEVRDTVYNRSESLWQGHAYRQLTRLPQVLKTGWTNPESFSLYGATWFSPGEGYQRVRYAKFEDEGPVNVRQTGGWVAMLQHHFFSAWIPGPHDEVTVSLQATTGAGGAPQYLIREMGPGLAVAPGDEGSISARLWVGPKLVGQIKAQQVPGLDRAVDYSRFALFAFLGEGLFWILNKLHGLFQNWGWSIIGLVVVVKGIMYPLSKAQYRSMAKMRRFQPRIQQLKERYGDDKQKFQVAMMELYKKEKINPVGGCLPVLLQMPIWLALYWVLLESVELRHAPWMGWIQDLTARDPLFILPVLNIAVMWATQKLTPMVGMDPMQQKMMQLMPLIFGVFMIFFPSGLVLYWVTNGALGLAQQWWLIRKYAEPAPAKAAAVSGD</sequence>
<dbReference type="PANTHER" id="PTHR12428">
    <property type="entry name" value="OXA1"/>
    <property type="match status" value="1"/>
</dbReference>
<dbReference type="InterPro" id="IPR038221">
    <property type="entry name" value="YidC_periplasmic_sf"/>
</dbReference>
<feature type="transmembrane region" description="Helical" evidence="13">
    <location>
        <begin position="387"/>
        <end position="406"/>
    </location>
</feature>
<feature type="transmembrane region" description="Helical" evidence="13">
    <location>
        <begin position="530"/>
        <end position="551"/>
    </location>
</feature>
<evidence type="ECO:0000259" key="15">
    <source>
        <dbReference type="Pfam" id="PF14849"/>
    </source>
</evidence>
<comment type="function">
    <text evidence="13">Required for the insertion and/or proper folding and/or complex formation of integral membrane proteins into the membrane. Involved in integration of membrane proteins that insert both dependently and independently of the Sec translocase complex, as well as at least some lipoproteins. Aids folding of multispanning membrane proteins.</text>
</comment>
<dbReference type="InterPro" id="IPR047196">
    <property type="entry name" value="YidC_ALB_C"/>
</dbReference>
<dbReference type="NCBIfam" id="TIGR03593">
    <property type="entry name" value="yidC_nterm"/>
    <property type="match status" value="1"/>
</dbReference>
<feature type="transmembrane region" description="Helical" evidence="13">
    <location>
        <begin position="6"/>
        <end position="23"/>
    </location>
</feature>
<dbReference type="NCBIfam" id="TIGR03592">
    <property type="entry name" value="yidC_oxa1_cterm"/>
    <property type="match status" value="1"/>
</dbReference>
<feature type="domain" description="Membrane insertase YidC/Oxa/ALB C-terminal" evidence="14">
    <location>
        <begin position="387"/>
        <end position="565"/>
    </location>
</feature>
<keyword evidence="4 13" id="KW-0813">Transport</keyword>
<evidence type="ECO:0000313" key="16">
    <source>
        <dbReference type="EMBL" id="GGJ95518.1"/>
    </source>
</evidence>
<comment type="subunit">
    <text evidence="13">Interacts with the Sec translocase complex via SecD. Specifically interacts with transmembrane segments of nascent integral membrane proteins during membrane integration.</text>
</comment>
<dbReference type="PRINTS" id="PR01900">
    <property type="entry name" value="YIDCPROTEIN"/>
</dbReference>
<dbReference type="InterPro" id="IPR001708">
    <property type="entry name" value="YidC/ALB3/OXA1/COX18"/>
</dbReference>
<evidence type="ECO:0000256" key="1">
    <source>
        <dbReference type="ARBA" id="ARBA00004429"/>
    </source>
</evidence>
<dbReference type="InterPro" id="IPR028053">
    <property type="entry name" value="Membr_insert_YidC_N"/>
</dbReference>
<dbReference type="PRINTS" id="PR00701">
    <property type="entry name" value="60KDINNERMP"/>
</dbReference>
<keyword evidence="5 13" id="KW-1003">Cell membrane</keyword>
<name>A0ABQ2E4H5_9GAMM</name>
<keyword evidence="8 13" id="KW-1133">Transmembrane helix</keyword>
<feature type="transmembrane region" description="Helical" evidence="13">
    <location>
        <begin position="493"/>
        <end position="510"/>
    </location>
</feature>
<accession>A0ABQ2E4H5</accession>
<dbReference type="Proteomes" id="UP000599009">
    <property type="component" value="Unassembled WGS sequence"/>
</dbReference>
<dbReference type="Pfam" id="PF14849">
    <property type="entry name" value="YidC_periplas"/>
    <property type="match status" value="1"/>
</dbReference>
<evidence type="ECO:0000256" key="12">
    <source>
        <dbReference type="ARBA" id="ARBA00033342"/>
    </source>
</evidence>
<evidence type="ECO:0000256" key="10">
    <source>
        <dbReference type="ARBA" id="ARBA00023186"/>
    </source>
</evidence>
<dbReference type="RefSeq" id="WP_132987210.1">
    <property type="nucleotide sequence ID" value="NZ_BMME01000001.1"/>
</dbReference>
<dbReference type="Gene3D" id="2.70.98.90">
    <property type="match status" value="1"/>
</dbReference>
<dbReference type="PANTHER" id="PTHR12428:SF65">
    <property type="entry name" value="CYTOCHROME C OXIDASE ASSEMBLY PROTEIN COX18, MITOCHONDRIAL"/>
    <property type="match status" value="1"/>
</dbReference>
<evidence type="ECO:0000256" key="8">
    <source>
        <dbReference type="ARBA" id="ARBA00022989"/>
    </source>
</evidence>
<comment type="similarity">
    <text evidence="2 13">Belongs to the OXA1/ALB3/YidC family. Type 1 subfamily.</text>
</comment>
<dbReference type="InterPro" id="IPR028055">
    <property type="entry name" value="YidC/Oxa/ALB_C"/>
</dbReference>
<keyword evidence="17" id="KW-1185">Reference proteome</keyword>
<protein>
    <recommendedName>
        <fullName evidence="3 13">Membrane protein insertase YidC</fullName>
    </recommendedName>
    <alternativeName>
        <fullName evidence="12 13">Foldase YidC</fullName>
    </alternativeName>
    <alternativeName>
        <fullName evidence="11 13">Membrane integrase YidC</fullName>
    </alternativeName>
    <alternativeName>
        <fullName evidence="13">Membrane protein YidC</fullName>
    </alternativeName>
</protein>
<dbReference type="HAMAP" id="MF_01810">
    <property type="entry name" value="YidC_type1"/>
    <property type="match status" value="1"/>
</dbReference>
<evidence type="ECO:0000256" key="11">
    <source>
        <dbReference type="ARBA" id="ARBA00033245"/>
    </source>
</evidence>
<evidence type="ECO:0000256" key="3">
    <source>
        <dbReference type="ARBA" id="ARBA00015325"/>
    </source>
</evidence>
<evidence type="ECO:0000256" key="2">
    <source>
        <dbReference type="ARBA" id="ARBA00010527"/>
    </source>
</evidence>
<dbReference type="NCBIfam" id="NF002352">
    <property type="entry name" value="PRK01318.1-3"/>
    <property type="match status" value="1"/>
</dbReference>
<feature type="transmembrane region" description="Helical" evidence="13">
    <location>
        <begin position="450"/>
        <end position="473"/>
    </location>
</feature>
<dbReference type="InterPro" id="IPR019998">
    <property type="entry name" value="Membr_insert_YidC"/>
</dbReference>
<gene>
    <name evidence="13 16" type="primary">yidC</name>
    <name evidence="16" type="ORF">GCM10011394_00290</name>
</gene>